<evidence type="ECO:0000256" key="2">
    <source>
        <dbReference type="PROSITE-ProRule" id="PRU00035"/>
    </source>
</evidence>
<accession>A0ABD2QMS4</accession>
<dbReference type="PANTHER" id="PTHR13900">
    <property type="entry name" value="TRANSCRIPTION INITIATION FACTOR TFIID"/>
    <property type="match status" value="1"/>
</dbReference>
<dbReference type="SMART" id="SM00297">
    <property type="entry name" value="BROMO"/>
    <property type="match status" value="2"/>
</dbReference>
<dbReference type="Pfam" id="PF15288">
    <property type="entry name" value="zf-CCHC_6"/>
    <property type="match status" value="1"/>
</dbReference>
<proteinExistence type="predicted"/>
<dbReference type="InterPro" id="IPR001487">
    <property type="entry name" value="Bromodomain"/>
</dbReference>
<comment type="caution">
    <text evidence="5">The sequence shown here is derived from an EMBL/GenBank/DDBJ whole genome shotgun (WGS) entry which is preliminary data.</text>
</comment>
<dbReference type="PROSITE" id="PS50014">
    <property type="entry name" value="BROMODOMAIN_2"/>
    <property type="match status" value="2"/>
</dbReference>
<feature type="compositionally biased region" description="Basic residues" evidence="3">
    <location>
        <begin position="473"/>
        <end position="484"/>
    </location>
</feature>
<sequence>MTGHVGRPPKVGGRPSSYMLKKMAREREASLGFDKKYASAQSKMRCGACGQQGHMRTNRECPMYGKSGSTYTPEGKRKPGQKGPKLNTAAVLSEASLDQDLVANAQEFASKPVSQLLAEQEAEERRKRQRVLDIDEIDDLPERTRMASGGSSVGAEDEDRPQIKFRFKKHLLDKLNAASHMVQSANAVVAAYKRRTSNAIRRNSLQASAADEDYPRETVRHKDNRRRIDPRVALNHVFEGIFKEFTQIPGHKVFNQPVKERDYPNYYAIVKKPMDLSKVRSKLHDNVYMTREEFLADIRLIYSNSVEFNGRYTALTESAQKMCALVIENFAEREEKLMRLESMVNPLLDEDDLVGLSYLLSNAIDVMRNVEHSRAFHFPVDGKRYPDYYKRISRPIDLSTLERRVKQTVYRSREEFFMDADLILSNCIEFNGESSPLTNIARKMLKLADDVSVSDTFSDRSRRQSVASSATRMRGRGGVKRGGRYQRDSDLDDDSSSSMSMQKKKPKTHGYPDSFSALCDDSVFSDTPGQGKSGLMPGEYNPSFLDENDEEEERRLPQSMDFDVDSRSFPGLSENVFDDNDDALPAGGELLTEPQPSIPALANDLQLSDSDEDDPKTATAPVS</sequence>
<evidence type="ECO:0000259" key="4">
    <source>
        <dbReference type="PROSITE" id="PS50014"/>
    </source>
</evidence>
<dbReference type="InterPro" id="IPR041670">
    <property type="entry name" value="Znf-CCHC_6"/>
</dbReference>
<dbReference type="InterPro" id="IPR040240">
    <property type="entry name" value="TAF1"/>
</dbReference>
<protein>
    <submittedName>
        <fullName evidence="5">Transcription initiation factor TFIID subunit 1</fullName>
    </submittedName>
</protein>
<name>A0ABD2QMS4_9PLAT</name>
<evidence type="ECO:0000256" key="3">
    <source>
        <dbReference type="SAM" id="MobiDB-lite"/>
    </source>
</evidence>
<dbReference type="PROSITE" id="PS00633">
    <property type="entry name" value="BROMODOMAIN_1"/>
    <property type="match status" value="2"/>
</dbReference>
<keyword evidence="6" id="KW-1185">Reference proteome</keyword>
<feature type="region of interest" description="Disordered" evidence="3">
    <location>
        <begin position="49"/>
        <end position="84"/>
    </location>
</feature>
<dbReference type="SUPFAM" id="SSF47370">
    <property type="entry name" value="Bromodomain"/>
    <property type="match status" value="2"/>
</dbReference>
<dbReference type="PANTHER" id="PTHR13900:SF0">
    <property type="entry name" value="TRANSCRIPTION INITIATION FACTOR TFIID SUBUNIT 1"/>
    <property type="match status" value="1"/>
</dbReference>
<reference evidence="5 6" key="1">
    <citation type="submission" date="2024-11" db="EMBL/GenBank/DDBJ databases">
        <title>Adaptive evolution of stress response genes in parasites aligns with host niche diversity.</title>
        <authorList>
            <person name="Hahn C."/>
            <person name="Resl P."/>
        </authorList>
    </citation>
    <scope>NUCLEOTIDE SEQUENCE [LARGE SCALE GENOMIC DNA]</scope>
    <source>
        <strain evidence="5">EGGRZ-B1_66</strain>
        <tissue evidence="5">Body</tissue>
    </source>
</reference>
<dbReference type="EMBL" id="JBJKFK010000026">
    <property type="protein sequence ID" value="KAL3320835.1"/>
    <property type="molecule type" value="Genomic_DNA"/>
</dbReference>
<keyword evidence="1 2" id="KW-0103">Bromodomain</keyword>
<dbReference type="InterPro" id="IPR018359">
    <property type="entry name" value="Bromodomain_CS"/>
</dbReference>
<dbReference type="Proteomes" id="UP001626550">
    <property type="component" value="Unassembled WGS sequence"/>
</dbReference>
<dbReference type="Pfam" id="PF00439">
    <property type="entry name" value="Bromodomain"/>
    <property type="match status" value="2"/>
</dbReference>
<organism evidence="5 6">
    <name type="scientific">Cichlidogyrus casuarinus</name>
    <dbReference type="NCBI Taxonomy" id="1844966"/>
    <lineage>
        <taxon>Eukaryota</taxon>
        <taxon>Metazoa</taxon>
        <taxon>Spiralia</taxon>
        <taxon>Lophotrochozoa</taxon>
        <taxon>Platyhelminthes</taxon>
        <taxon>Monogenea</taxon>
        <taxon>Monopisthocotylea</taxon>
        <taxon>Dactylogyridea</taxon>
        <taxon>Ancyrocephalidae</taxon>
        <taxon>Cichlidogyrus</taxon>
    </lineage>
</organism>
<feature type="region of interest" description="Disordered" evidence="3">
    <location>
        <begin position="458"/>
        <end position="623"/>
    </location>
</feature>
<dbReference type="InterPro" id="IPR036427">
    <property type="entry name" value="Bromodomain-like_sf"/>
</dbReference>
<gene>
    <name evidence="5" type="primary">TAF1_2</name>
    <name evidence="5" type="ORF">Ciccas_000492</name>
</gene>
<evidence type="ECO:0000313" key="6">
    <source>
        <dbReference type="Proteomes" id="UP001626550"/>
    </source>
</evidence>
<dbReference type="AlphaFoldDB" id="A0ABD2QMS4"/>
<dbReference type="PRINTS" id="PR00503">
    <property type="entry name" value="BROMODOMAIN"/>
</dbReference>
<feature type="domain" description="Bromo" evidence="4">
    <location>
        <begin position="246"/>
        <end position="316"/>
    </location>
</feature>
<evidence type="ECO:0000256" key="1">
    <source>
        <dbReference type="ARBA" id="ARBA00023117"/>
    </source>
</evidence>
<feature type="domain" description="Bromo" evidence="4">
    <location>
        <begin position="368"/>
        <end position="438"/>
    </location>
</feature>
<evidence type="ECO:0000313" key="5">
    <source>
        <dbReference type="EMBL" id="KAL3320835.1"/>
    </source>
</evidence>
<dbReference type="Gene3D" id="1.20.920.10">
    <property type="entry name" value="Bromodomain-like"/>
    <property type="match status" value="2"/>
</dbReference>